<feature type="compositionally biased region" description="Low complexity" evidence="1">
    <location>
        <begin position="326"/>
        <end position="338"/>
    </location>
</feature>
<feature type="compositionally biased region" description="Polar residues" evidence="1">
    <location>
        <begin position="491"/>
        <end position="520"/>
    </location>
</feature>
<feature type="compositionally biased region" description="Basic and acidic residues" evidence="1">
    <location>
        <begin position="538"/>
        <end position="548"/>
    </location>
</feature>
<dbReference type="Gramene" id="TRITD2Bv1G065910.3">
    <property type="protein sequence ID" value="TRITD2Bv1G065910.3"/>
    <property type="gene ID" value="TRITD2Bv1G065910"/>
</dbReference>
<feature type="compositionally biased region" description="Basic and acidic residues" evidence="1">
    <location>
        <begin position="619"/>
        <end position="636"/>
    </location>
</feature>
<sequence>MEPDAPLDYALFQLSPRRSRCELVVSGSGRTEKIASGSVKPFVTHLRAAEEQAAAQPPQPAIRLQLDRRAAWFSKGTLERFVRFVSTPEVLEMANTFDAEMSQLEGARKIYAAQGTAVGATPGAAAEASAAAADITKKELLRAIDVRLSALKQDLVTSCARASSAGFNHDSVSELLHFADHFGASRLSEACNKYMSLCQRRPDINPQHSPPAPSSHWKSFEDGDLRDSCSSDMSIDEPQADHGGSSNRSTSCGSVPYIDRLGNSQHSVDVPSGSSAEQQSKPTIQQTVDKQENETDAPPAPAKELSRRLSVQDRISMFENKQKEQTSTSGNSNSAGTAKVVPVKGEHRRVPSVASMDKLVRRWSSVSDMSIDLGNNDNSGCNDKSENGTPAGTPTSAYLEASSKVRADKDASAVKNPDTSQSWSRQKDGDKSKDSTTTNASSSSTFNTTSPPSLSAIVTEAPEKQTGSCSVDDMAIASSTESELSFDKEQGVNQGQGDTRLSEHVASNVSTQNRQKTSSRPAAEAFPKHYGSLTSPSSEDHVQIDKEITPVAHEVPVASEQIGRKDSRGSRLRSKEMHAGADAVVKKDRSFRSVGKVSSGVDLKSKATSNSRTNVRGSSGRDEAGSTESEVHDASSRRKSLPRKVEDVRRKVAVGSEILPQSDYSSRQGSNLSRQSSNAEQELSLLGGKVKPVNDANAIPLEQTRATKLAKGNQDRHDELQMKANELEKLFAAHKLTTSRRGKSTDAQVDDTPRLSEVKPTQVLPEKICMKQTVMESNNFDANELLKIVDNEGYNNSTPEKLGMLSLEESRGKFYDQYMQKRDAKLKEDWKLQKEEKEAILKAMHESLERSKAEMRAKFSRSALQSVSRNKDQVLDSTWISAVLQQKIVGADSFLVEDEMNSDYLSGDCSSRSADSRKHFSNKVAYTQKKSIDPVHSHKHSSRAVRPGYANRRNPPENPLAQSVPNFSDFRKENTKPSAGHSRATARAQPKGFSRSKSIIEESKSILNQDQSRGSQSMRKDLNASELRDTSSVNRDIYNCAPSGISSNTHKSGVPKSFIRKDNGTHPVVGITGFRQPMFASVLQDEDDDFPDQQEDSPDDAKDEEYESIEENLRESDFPADSDSETPKLSQDFGNSDDPGSENGDVSFPREASSTKFNAFARNMHDLPGELPAPWSSHHPHLLPYANDTSDGDAFVDSPTGSPSPWNSHSLDQITDADVSRMRKKWGSAQMPFGGANASQQPRKDVPKGFKKLLKFGRKNRGDGLVNDWVSASTASECDDDMEDGRDLAIGSSDDFRKSRMGYLSSYDGFVENEVLTEQEQSLRSSIPTPPANFRLREDQLTGSSIKAPRSFFSLSTFRSKGGDARLR</sequence>
<feature type="compositionally biased region" description="Basic and acidic residues" evidence="1">
    <location>
        <begin position="1018"/>
        <end position="1029"/>
    </location>
</feature>
<dbReference type="PANTHER" id="PTHR31008:SF15">
    <property type="entry name" value="GPI-ANCHORED ADHESIN-LIKE PROTEIN"/>
    <property type="match status" value="1"/>
</dbReference>
<feature type="compositionally biased region" description="Basic and acidic residues" evidence="1">
    <location>
        <begin position="403"/>
        <end position="412"/>
    </location>
</feature>
<feature type="compositionally biased region" description="Low complexity" evidence="1">
    <location>
        <begin position="435"/>
        <end position="454"/>
    </location>
</feature>
<accession>A0A9R1PJK1</accession>
<feature type="compositionally biased region" description="Polar residues" evidence="1">
    <location>
        <begin position="662"/>
        <end position="681"/>
    </location>
</feature>
<feature type="region of interest" description="Disordered" evidence="1">
    <location>
        <begin position="480"/>
        <end position="681"/>
    </location>
</feature>
<feature type="region of interest" description="Disordered" evidence="1">
    <location>
        <begin position="320"/>
        <end position="353"/>
    </location>
</feature>
<feature type="compositionally biased region" description="Polar residues" evidence="1">
    <location>
        <begin position="369"/>
        <end position="396"/>
    </location>
</feature>
<feature type="compositionally biased region" description="Polar residues" evidence="1">
    <location>
        <begin position="1199"/>
        <end position="1211"/>
    </location>
</feature>
<feature type="compositionally biased region" description="Basic and acidic residues" evidence="1">
    <location>
        <begin position="218"/>
        <end position="229"/>
    </location>
</feature>
<dbReference type="Proteomes" id="UP000324705">
    <property type="component" value="Chromosome 2B"/>
</dbReference>
<name>A0A9R1PJK1_TRITD</name>
<evidence type="ECO:0000313" key="3">
    <source>
        <dbReference type="Proteomes" id="UP000324705"/>
    </source>
</evidence>
<organism evidence="2 3">
    <name type="scientific">Triticum turgidum subsp. durum</name>
    <name type="common">Durum wheat</name>
    <name type="synonym">Triticum durum</name>
    <dbReference type="NCBI Taxonomy" id="4567"/>
    <lineage>
        <taxon>Eukaryota</taxon>
        <taxon>Viridiplantae</taxon>
        <taxon>Streptophyta</taxon>
        <taxon>Embryophyta</taxon>
        <taxon>Tracheophyta</taxon>
        <taxon>Spermatophyta</taxon>
        <taxon>Magnoliopsida</taxon>
        <taxon>Liliopsida</taxon>
        <taxon>Poales</taxon>
        <taxon>Poaceae</taxon>
        <taxon>BOP clade</taxon>
        <taxon>Pooideae</taxon>
        <taxon>Triticodae</taxon>
        <taxon>Triticeae</taxon>
        <taxon>Triticinae</taxon>
        <taxon>Triticum</taxon>
    </lineage>
</organism>
<dbReference type="PANTHER" id="PTHR31008">
    <property type="entry name" value="COP1-INTERACTING PROTEIN-RELATED"/>
    <property type="match status" value="1"/>
</dbReference>
<gene>
    <name evidence="2" type="ORF">TRITD_2Bv1G065910</name>
</gene>
<feature type="region of interest" description="Disordered" evidence="1">
    <location>
        <begin position="1087"/>
        <end position="1150"/>
    </location>
</feature>
<feature type="compositionally biased region" description="Basic and acidic residues" evidence="1">
    <location>
        <begin position="425"/>
        <end position="434"/>
    </location>
</feature>
<reference evidence="2 3" key="1">
    <citation type="submission" date="2017-09" db="EMBL/GenBank/DDBJ databases">
        <authorList>
            <consortium name="International Durum Wheat Genome Sequencing Consortium (IDWGSC)"/>
            <person name="Milanesi L."/>
        </authorList>
    </citation>
    <scope>NUCLEOTIDE SEQUENCE [LARGE SCALE GENOMIC DNA]</scope>
    <source>
        <strain evidence="3">cv. Svevo</strain>
    </source>
</reference>
<dbReference type="EMBL" id="LT934114">
    <property type="protein sequence ID" value="VAH43820.1"/>
    <property type="molecule type" value="Genomic_DNA"/>
</dbReference>
<evidence type="ECO:0000256" key="1">
    <source>
        <dbReference type="SAM" id="MobiDB-lite"/>
    </source>
</evidence>
<dbReference type="OMA" id="GKMFMEA"/>
<feature type="compositionally biased region" description="Polar residues" evidence="1">
    <location>
        <begin position="606"/>
        <end position="617"/>
    </location>
</feature>
<evidence type="ECO:0008006" key="4">
    <source>
        <dbReference type="Google" id="ProtNLM"/>
    </source>
</evidence>
<feature type="region of interest" description="Disordered" evidence="1">
    <location>
        <begin position="202"/>
        <end position="308"/>
    </location>
</feature>
<protein>
    <recommendedName>
        <fullName evidence="4">COP1-interacting protein 7</fullName>
    </recommendedName>
</protein>
<feature type="compositionally biased region" description="Acidic residues" evidence="1">
    <location>
        <begin position="1087"/>
        <end position="1110"/>
    </location>
</feature>
<evidence type="ECO:0000313" key="2">
    <source>
        <dbReference type="EMBL" id="VAH43820.1"/>
    </source>
</evidence>
<feature type="compositionally biased region" description="Polar residues" evidence="1">
    <location>
        <begin position="1007"/>
        <end position="1017"/>
    </location>
</feature>
<feature type="region of interest" description="Disordered" evidence="1">
    <location>
        <begin position="1182"/>
        <end position="1211"/>
    </location>
</feature>
<keyword evidence="3" id="KW-1185">Reference proteome</keyword>
<feature type="region of interest" description="Disordered" evidence="1">
    <location>
        <begin position="369"/>
        <end position="454"/>
    </location>
</feature>
<proteinExistence type="predicted"/>
<feature type="compositionally biased region" description="Polar residues" evidence="1">
    <location>
        <begin position="244"/>
        <end position="253"/>
    </location>
</feature>
<feature type="compositionally biased region" description="Basic and acidic residues" evidence="1">
    <location>
        <begin position="562"/>
        <end position="591"/>
    </location>
</feature>
<feature type="region of interest" description="Disordered" evidence="1">
    <location>
        <begin position="926"/>
        <end position="1029"/>
    </location>
</feature>
<feature type="compositionally biased region" description="Polar residues" evidence="1">
    <location>
        <begin position="262"/>
        <end position="288"/>
    </location>
</feature>